<dbReference type="EMBL" id="VZOJ01000001">
    <property type="protein sequence ID" value="KAB0644979.1"/>
    <property type="molecule type" value="Genomic_DNA"/>
</dbReference>
<name>A0A6H9SUC3_9BURK</name>
<feature type="signal peptide" evidence="2">
    <location>
        <begin position="1"/>
        <end position="31"/>
    </location>
</feature>
<dbReference type="AlphaFoldDB" id="A0A6H9SUC3"/>
<dbReference type="InterPro" id="IPR036779">
    <property type="entry name" value="LysM_dom_sf"/>
</dbReference>
<feature type="region of interest" description="Disordered" evidence="1">
    <location>
        <begin position="48"/>
        <end position="76"/>
    </location>
</feature>
<evidence type="ECO:0000313" key="5">
    <source>
        <dbReference type="Proteomes" id="UP000430232"/>
    </source>
</evidence>
<evidence type="ECO:0000256" key="2">
    <source>
        <dbReference type="SAM" id="SignalP"/>
    </source>
</evidence>
<dbReference type="Proteomes" id="UP000430232">
    <property type="component" value="Unassembled WGS sequence"/>
</dbReference>
<evidence type="ECO:0000259" key="3">
    <source>
        <dbReference type="PROSITE" id="PS51782"/>
    </source>
</evidence>
<proteinExistence type="predicted"/>
<feature type="chain" id="PRO_5026028928" evidence="2">
    <location>
        <begin position="32"/>
        <end position="179"/>
    </location>
</feature>
<comment type="caution">
    <text evidence="4">The sequence shown here is derived from an EMBL/GenBank/DDBJ whole genome shotgun (WGS) entry which is preliminary data.</text>
</comment>
<keyword evidence="2" id="KW-0732">Signal</keyword>
<organism evidence="4 5">
    <name type="scientific">Burkholderia latens</name>
    <dbReference type="NCBI Taxonomy" id="488446"/>
    <lineage>
        <taxon>Bacteria</taxon>
        <taxon>Pseudomonadati</taxon>
        <taxon>Pseudomonadota</taxon>
        <taxon>Betaproteobacteria</taxon>
        <taxon>Burkholderiales</taxon>
        <taxon>Burkholderiaceae</taxon>
        <taxon>Burkholderia</taxon>
        <taxon>Burkholderia cepacia complex</taxon>
    </lineage>
</organism>
<dbReference type="InterPro" id="IPR018392">
    <property type="entry name" value="LysM"/>
</dbReference>
<dbReference type="CDD" id="cd00118">
    <property type="entry name" value="LysM"/>
    <property type="match status" value="1"/>
</dbReference>
<accession>A0A6H9SUC3</accession>
<dbReference type="OrthoDB" id="5244690at2"/>
<dbReference type="SUPFAM" id="SSF54106">
    <property type="entry name" value="LysM domain"/>
    <property type="match status" value="1"/>
</dbReference>
<reference evidence="4 5" key="1">
    <citation type="submission" date="2019-09" db="EMBL/GenBank/DDBJ databases">
        <title>Draft genome sequences of 48 bacterial type strains from the CCUG.</title>
        <authorList>
            <person name="Tunovic T."/>
            <person name="Pineiro-Iglesias B."/>
            <person name="Unosson C."/>
            <person name="Inganas E."/>
            <person name="Ohlen M."/>
            <person name="Cardew S."/>
            <person name="Jensie-Markopoulos S."/>
            <person name="Salva-Serra F."/>
            <person name="Jaen-Luchoro D."/>
            <person name="Karlsson R."/>
            <person name="Svensson-Stadler L."/>
            <person name="Chun J."/>
            <person name="Moore E."/>
        </authorList>
    </citation>
    <scope>NUCLEOTIDE SEQUENCE [LARGE SCALE GENOMIC DNA]</scope>
    <source>
        <strain evidence="4 5">CCUG 54555</strain>
    </source>
</reference>
<dbReference type="Pfam" id="PF01476">
    <property type="entry name" value="LysM"/>
    <property type="match status" value="1"/>
</dbReference>
<feature type="domain" description="LysM" evidence="3">
    <location>
        <begin position="122"/>
        <end position="166"/>
    </location>
</feature>
<dbReference type="PROSITE" id="PS51782">
    <property type="entry name" value="LYSM"/>
    <property type="match status" value="1"/>
</dbReference>
<sequence>MNGSAMNRRITVAGYCVALACAVFGTPVQSAQPIQVLTVDQLNQLDKDSASSVPQGTVKHRQRAHRNVSEDASKYAVRPAGSHKVESGDPIAAFAGDVSGHGRSSYGRRGKADAVSSGVTAGYYRVNFGDTVVHIATAFGQQPKDLMSWNSLSSNSVIQPGQVLRVGPLDEGRARGPVR</sequence>
<protein>
    <submittedName>
        <fullName evidence="4">LysM peptidoglycan-binding domain-containing protein</fullName>
    </submittedName>
</protein>
<dbReference type="Gene3D" id="3.10.350.10">
    <property type="entry name" value="LysM domain"/>
    <property type="match status" value="1"/>
</dbReference>
<keyword evidence="5" id="KW-1185">Reference proteome</keyword>
<gene>
    <name evidence="4" type="ORF">F7R21_00295</name>
</gene>
<evidence type="ECO:0000256" key="1">
    <source>
        <dbReference type="SAM" id="MobiDB-lite"/>
    </source>
</evidence>
<dbReference type="SMART" id="SM00257">
    <property type="entry name" value="LysM"/>
    <property type="match status" value="1"/>
</dbReference>
<evidence type="ECO:0000313" key="4">
    <source>
        <dbReference type="EMBL" id="KAB0644979.1"/>
    </source>
</evidence>